<dbReference type="CDD" id="cd00303">
    <property type="entry name" value="retropepsin_like"/>
    <property type="match status" value="1"/>
</dbReference>
<dbReference type="Proteomes" id="UP000257109">
    <property type="component" value="Unassembled WGS sequence"/>
</dbReference>
<accession>A0A371G5P7</accession>
<protein>
    <recommendedName>
        <fullName evidence="3">Retrotransposon gag domain-containing protein</fullName>
    </recommendedName>
</protein>
<name>A0A371G5P7_MUCPR</name>
<reference evidence="1" key="1">
    <citation type="submission" date="2018-05" db="EMBL/GenBank/DDBJ databases">
        <title>Draft genome of Mucuna pruriens seed.</title>
        <authorList>
            <person name="Nnadi N.E."/>
            <person name="Vos R."/>
            <person name="Hasami M.H."/>
            <person name="Devisetty U.K."/>
            <person name="Aguiy J.C."/>
        </authorList>
    </citation>
    <scope>NUCLEOTIDE SEQUENCE [LARGE SCALE GENOMIC DNA]</scope>
    <source>
        <strain evidence="1">JCA_2017</strain>
    </source>
</reference>
<comment type="caution">
    <text evidence="1">The sequence shown here is derived from an EMBL/GenBank/DDBJ whole genome shotgun (WGS) entry which is preliminary data.</text>
</comment>
<dbReference type="Pfam" id="PF08284">
    <property type="entry name" value="RVP_2"/>
    <property type="match status" value="1"/>
</dbReference>
<sequence length="128" mass="14960">MEGVVVHWFKYLKKRQLHVTWEGFKDELLKRYSTSWVEEFVQQFEILLAQLEEVMCVGIYKKLELMVNGVSIVADFHLFNLGGVDVILGISWLEILGEVKVNWRTLYMSFEQNGKKMKLQGDPSLCKS</sequence>
<proteinExistence type="predicted"/>
<feature type="non-terminal residue" evidence="1">
    <location>
        <position position="1"/>
    </location>
</feature>
<organism evidence="1 2">
    <name type="scientific">Mucuna pruriens</name>
    <name type="common">Velvet bean</name>
    <name type="synonym">Dolichos pruriens</name>
    <dbReference type="NCBI Taxonomy" id="157652"/>
    <lineage>
        <taxon>Eukaryota</taxon>
        <taxon>Viridiplantae</taxon>
        <taxon>Streptophyta</taxon>
        <taxon>Embryophyta</taxon>
        <taxon>Tracheophyta</taxon>
        <taxon>Spermatophyta</taxon>
        <taxon>Magnoliopsida</taxon>
        <taxon>eudicotyledons</taxon>
        <taxon>Gunneridae</taxon>
        <taxon>Pentapetalae</taxon>
        <taxon>rosids</taxon>
        <taxon>fabids</taxon>
        <taxon>Fabales</taxon>
        <taxon>Fabaceae</taxon>
        <taxon>Papilionoideae</taxon>
        <taxon>50 kb inversion clade</taxon>
        <taxon>NPAAA clade</taxon>
        <taxon>indigoferoid/millettioid clade</taxon>
        <taxon>Phaseoleae</taxon>
        <taxon>Mucuna</taxon>
    </lineage>
</organism>
<dbReference type="EMBL" id="QJKJ01006673">
    <property type="protein sequence ID" value="RDX85878.1"/>
    <property type="molecule type" value="Genomic_DNA"/>
</dbReference>
<gene>
    <name evidence="1" type="ORF">CR513_32869</name>
</gene>
<keyword evidence="2" id="KW-1185">Reference proteome</keyword>
<evidence type="ECO:0008006" key="3">
    <source>
        <dbReference type="Google" id="ProtNLM"/>
    </source>
</evidence>
<dbReference type="AlphaFoldDB" id="A0A371G5P7"/>
<dbReference type="Gene3D" id="2.40.70.10">
    <property type="entry name" value="Acid Proteases"/>
    <property type="match status" value="1"/>
</dbReference>
<evidence type="ECO:0000313" key="1">
    <source>
        <dbReference type="EMBL" id="RDX85878.1"/>
    </source>
</evidence>
<dbReference type="OrthoDB" id="1746660at2759"/>
<dbReference type="InterPro" id="IPR021109">
    <property type="entry name" value="Peptidase_aspartic_dom_sf"/>
</dbReference>
<evidence type="ECO:0000313" key="2">
    <source>
        <dbReference type="Proteomes" id="UP000257109"/>
    </source>
</evidence>